<dbReference type="InterPro" id="IPR000169">
    <property type="entry name" value="Pept_cys_AS"/>
</dbReference>
<dbReference type="InterPro" id="IPR025660">
    <property type="entry name" value="Pept_his_AS"/>
</dbReference>
<keyword evidence="16" id="KW-1185">Reference proteome</keyword>
<evidence type="ECO:0000256" key="4">
    <source>
        <dbReference type="ARBA" id="ARBA00014709"/>
    </source>
</evidence>
<reference evidence="15 16" key="1">
    <citation type="journal article" date="2016" name="BMC Genomics">
        <title>Comparative genomics reveals Cyclospora cayetanensis possesses coccidia-like metabolism and invasion components but unique surface antigens.</title>
        <authorList>
            <person name="Liu S."/>
            <person name="Wang L."/>
            <person name="Zheng H."/>
            <person name="Xu Z."/>
            <person name="Roellig D.M."/>
            <person name="Li N."/>
            <person name="Frace M.A."/>
            <person name="Tang K."/>
            <person name="Arrowood M.J."/>
            <person name="Moss D.M."/>
            <person name="Zhang L."/>
            <person name="Feng Y."/>
            <person name="Xiao L."/>
        </authorList>
    </citation>
    <scope>NUCLEOTIDE SEQUENCE [LARGE SCALE GENOMIC DNA]</scope>
    <source>
        <strain evidence="15 16">CHN_HEN01</strain>
    </source>
</reference>
<dbReference type="PROSITE" id="PS00639">
    <property type="entry name" value="THIOL_PROTEASE_HIS"/>
    <property type="match status" value="1"/>
</dbReference>
<dbReference type="Pfam" id="PF08773">
    <property type="entry name" value="CathepsinC_exc"/>
    <property type="match status" value="1"/>
</dbReference>
<dbReference type="InterPro" id="IPR038765">
    <property type="entry name" value="Papain-like_cys_pep_sf"/>
</dbReference>
<dbReference type="Gene3D" id="3.90.70.10">
    <property type="entry name" value="Cysteine proteinases"/>
    <property type="match status" value="1"/>
</dbReference>
<evidence type="ECO:0000256" key="1">
    <source>
        <dbReference type="ARBA" id="ARBA00001923"/>
    </source>
</evidence>
<sequence length="547" mass="60155">MQCFAAAISGSTAFCSSLVTLLGGSLQVLTLGVALFLVRLPWATADLPPHCLAKHVVGKWEVHEGLWQPCQHTEGEFKELHDPTCGHVTPDELGTHDTLTPPNISSTFRESRVSVLTLRADFTAEFDDGSSGYWTMVYDEGLHVEEAPETLMGNFPPTYEFPSVADIASLLSPLESLDSDESRKSSGIPRRTCWWATKIGEDLSRPTNIVPAVRKSPIELPNLPHRKDPEISRVTVRSRIHSILHGKKSWEPTDEDYVVLNGKQLRTLDELNEEPGAPRLKPLIEPSAYLAVLSAFSRPSVPVGPPGSSADEPIWKGIMEFDWTNPDHVFMRLGRRQNVVPDAPNQGDCGSCYAITTSTILTSRLWIRYSNNDDIFGKVHVSALQVDHAVVIVGWGWAKEGDAWLPYWKIRNSWGPTWGEGGYARVVRGINEMAIERVAVSADVLLYKNGQAVFPQPSSTAMQVSASSTASDEEAEEEHQMLKEAVQGQQLTKSFRQDAEGPSLLYKAVAKALHVPGPLNLSENAKSPTGDKSLRPIQKHESGTGTQ</sequence>
<dbReference type="InParanoid" id="A0A1D3CUI4"/>
<feature type="domain" description="Peptidase C1A papain C-terminal" evidence="13">
    <location>
        <begin position="375"/>
        <end position="440"/>
    </location>
</feature>
<dbReference type="VEuPathDB" id="ToxoDB:cyc_01849"/>
<evidence type="ECO:0000256" key="11">
    <source>
        <dbReference type="ARBA" id="ARBA00045556"/>
    </source>
</evidence>
<dbReference type="VEuPathDB" id="ToxoDB:LOC34618786"/>
<evidence type="ECO:0000313" key="16">
    <source>
        <dbReference type="Proteomes" id="UP000095192"/>
    </source>
</evidence>
<evidence type="ECO:0000256" key="5">
    <source>
        <dbReference type="ARBA" id="ARBA00023145"/>
    </source>
</evidence>
<evidence type="ECO:0000256" key="12">
    <source>
        <dbReference type="SAM" id="MobiDB-lite"/>
    </source>
</evidence>
<protein>
    <recommendedName>
        <fullName evidence="4">Dipeptidyl peptidase 1</fullName>
    </recommendedName>
    <alternativeName>
        <fullName evidence="8">Cathepsin C</fullName>
    </alternativeName>
    <alternativeName>
        <fullName evidence="7">Cathepsin J</fullName>
    </alternativeName>
    <alternativeName>
        <fullName evidence="10">Dipeptidyl peptidase I</fullName>
    </alternativeName>
    <alternativeName>
        <fullName evidence="9">Dipeptidyl transferase</fullName>
    </alternativeName>
</protein>
<comment type="caution">
    <text evidence="15">The sequence shown here is derived from an EMBL/GenBank/DDBJ whole genome shotgun (WGS) entry which is preliminary data.</text>
</comment>
<comment type="subunit">
    <text evidence="3">Tetramer of heterotrimers consisting of exclusion domain, heavy- and light chains.</text>
</comment>
<feature type="domain" description="Cathepsin C exclusion" evidence="14">
    <location>
        <begin position="46"/>
        <end position="148"/>
    </location>
</feature>
<dbReference type="InterPro" id="IPR036496">
    <property type="entry name" value="CathepsinC_exc_dom_sf"/>
</dbReference>
<dbReference type="InterPro" id="IPR013128">
    <property type="entry name" value="Peptidase_C1A"/>
</dbReference>
<dbReference type="PROSITE" id="PS00139">
    <property type="entry name" value="THIOL_PROTEASE_CYS"/>
    <property type="match status" value="1"/>
</dbReference>
<gene>
    <name evidence="15" type="ORF">cyc_01849</name>
</gene>
<comment type="cofactor">
    <cofactor evidence="1">
        <name>chloride</name>
        <dbReference type="ChEBI" id="CHEBI:17996"/>
    </cofactor>
</comment>
<evidence type="ECO:0000256" key="10">
    <source>
        <dbReference type="ARBA" id="ARBA00032961"/>
    </source>
</evidence>
<dbReference type="EMBL" id="JROU02001902">
    <property type="protein sequence ID" value="OEH74861.1"/>
    <property type="molecule type" value="Genomic_DNA"/>
</dbReference>
<evidence type="ECO:0000256" key="3">
    <source>
        <dbReference type="ARBA" id="ARBA00011610"/>
    </source>
</evidence>
<dbReference type="SUPFAM" id="SSF54001">
    <property type="entry name" value="Cysteine proteinases"/>
    <property type="match status" value="1"/>
</dbReference>
<feature type="compositionally biased region" description="Basic and acidic residues" evidence="12">
    <location>
        <begin position="532"/>
        <end position="547"/>
    </location>
</feature>
<dbReference type="Gene3D" id="2.40.128.80">
    <property type="entry name" value="Cathepsin C, exclusion domain"/>
    <property type="match status" value="1"/>
</dbReference>
<evidence type="ECO:0000313" key="15">
    <source>
        <dbReference type="EMBL" id="OEH74861.1"/>
    </source>
</evidence>
<proteinExistence type="inferred from homology"/>
<evidence type="ECO:0000259" key="13">
    <source>
        <dbReference type="Pfam" id="PF00112"/>
    </source>
</evidence>
<evidence type="ECO:0000256" key="6">
    <source>
        <dbReference type="ARBA" id="ARBA00023180"/>
    </source>
</evidence>
<feature type="region of interest" description="Disordered" evidence="12">
    <location>
        <begin position="517"/>
        <end position="547"/>
    </location>
</feature>
<dbReference type="SUPFAM" id="SSF75001">
    <property type="entry name" value="Dipeptidyl peptidase I (cathepsin C), exclusion domain"/>
    <property type="match status" value="1"/>
</dbReference>
<keyword evidence="5" id="KW-0865">Zymogen</keyword>
<comment type="similarity">
    <text evidence="2">Belongs to the peptidase C1 family.</text>
</comment>
<dbReference type="GO" id="GO:0006508">
    <property type="term" value="P:proteolysis"/>
    <property type="evidence" value="ECO:0007669"/>
    <property type="project" value="InterPro"/>
</dbReference>
<dbReference type="Proteomes" id="UP000095192">
    <property type="component" value="Unassembled WGS sequence"/>
</dbReference>
<dbReference type="InterPro" id="IPR014882">
    <property type="entry name" value="CathepsinC_exc"/>
</dbReference>
<dbReference type="Gene3D" id="2.40.50.170">
    <property type="entry name" value="Cysteine proteinases. Chain C"/>
    <property type="match status" value="1"/>
</dbReference>
<dbReference type="GO" id="GO:0008234">
    <property type="term" value="F:cysteine-type peptidase activity"/>
    <property type="evidence" value="ECO:0007669"/>
    <property type="project" value="InterPro"/>
</dbReference>
<dbReference type="InterPro" id="IPR000668">
    <property type="entry name" value="Peptidase_C1A_C"/>
</dbReference>
<name>A0A1D3CUI4_9EIME</name>
<dbReference type="AlphaFoldDB" id="A0A1D3CUI4"/>
<evidence type="ECO:0000256" key="7">
    <source>
        <dbReference type="ARBA" id="ARBA00029762"/>
    </source>
</evidence>
<evidence type="ECO:0000259" key="14">
    <source>
        <dbReference type="Pfam" id="PF08773"/>
    </source>
</evidence>
<organism evidence="15 16">
    <name type="scientific">Cyclospora cayetanensis</name>
    <dbReference type="NCBI Taxonomy" id="88456"/>
    <lineage>
        <taxon>Eukaryota</taxon>
        <taxon>Sar</taxon>
        <taxon>Alveolata</taxon>
        <taxon>Apicomplexa</taxon>
        <taxon>Conoidasida</taxon>
        <taxon>Coccidia</taxon>
        <taxon>Eucoccidiorida</taxon>
        <taxon>Eimeriorina</taxon>
        <taxon>Eimeriidae</taxon>
        <taxon>Cyclospora</taxon>
    </lineage>
</organism>
<evidence type="ECO:0000256" key="8">
    <source>
        <dbReference type="ARBA" id="ARBA00029779"/>
    </source>
</evidence>
<accession>A0A1D3CUI4</accession>
<dbReference type="Pfam" id="PF00112">
    <property type="entry name" value="Peptidase_C1"/>
    <property type="match status" value="1"/>
</dbReference>
<feature type="region of interest" description="Disordered" evidence="12">
    <location>
        <begin position="458"/>
        <end position="482"/>
    </location>
</feature>
<comment type="function">
    <text evidence="11">Thiol protease. Has dipeptidylpeptidase activity. Active against a broad range of dipeptide substrates composed of both polar and hydrophobic amino acids. Proline cannot occupy the P1 position and arginine cannot occupy the P2 position of the substrate. Can act as both an exopeptidase and endopeptidase. Activates serine proteases such as elastase, cathepsin G and granzymes A and B.</text>
</comment>
<keyword evidence="6" id="KW-0325">Glycoprotein</keyword>
<evidence type="ECO:0000256" key="9">
    <source>
        <dbReference type="ARBA" id="ARBA00030778"/>
    </source>
</evidence>
<dbReference type="PANTHER" id="PTHR12411">
    <property type="entry name" value="CYSTEINE PROTEASE FAMILY C1-RELATED"/>
    <property type="match status" value="1"/>
</dbReference>
<evidence type="ECO:0000256" key="2">
    <source>
        <dbReference type="ARBA" id="ARBA00008455"/>
    </source>
</evidence>